<evidence type="ECO:0000256" key="3">
    <source>
        <dbReference type="ARBA" id="ARBA00022553"/>
    </source>
</evidence>
<feature type="compositionally biased region" description="Low complexity" evidence="4">
    <location>
        <begin position="255"/>
        <end position="278"/>
    </location>
</feature>
<dbReference type="PANTHER" id="PTHR45527">
    <property type="entry name" value="NONRIBOSOMAL PEPTIDE SYNTHETASE"/>
    <property type="match status" value="1"/>
</dbReference>
<dbReference type="Gene3D" id="3.30.300.30">
    <property type="match status" value="1"/>
</dbReference>
<dbReference type="InterPro" id="IPR010071">
    <property type="entry name" value="AA_adenyl_dom"/>
</dbReference>
<feature type="region of interest" description="Disordered" evidence="4">
    <location>
        <begin position="247"/>
        <end position="280"/>
    </location>
</feature>
<dbReference type="AlphaFoldDB" id="A0A7W9DPW6"/>
<evidence type="ECO:0000259" key="5">
    <source>
        <dbReference type="PROSITE" id="PS50075"/>
    </source>
</evidence>
<dbReference type="InterPro" id="IPR000873">
    <property type="entry name" value="AMP-dep_synth/lig_dom"/>
</dbReference>
<dbReference type="GO" id="GO:0043041">
    <property type="term" value="P:amino acid activation for nonribosomal peptide biosynthetic process"/>
    <property type="evidence" value="ECO:0007669"/>
    <property type="project" value="TreeGrafter"/>
</dbReference>
<evidence type="ECO:0000313" key="6">
    <source>
        <dbReference type="EMBL" id="MBB5625780.1"/>
    </source>
</evidence>
<dbReference type="SUPFAM" id="SSF52777">
    <property type="entry name" value="CoA-dependent acyltransferases"/>
    <property type="match status" value="3"/>
</dbReference>
<comment type="caution">
    <text evidence="6">The sequence shown here is derived from an EMBL/GenBank/DDBJ whole genome shotgun (WGS) entry which is preliminary data.</text>
</comment>
<sequence>MGFVLTGEPSLRELMRGGRVIVSAEGDDGSGGWPVAIRFAGRDGAVASGPGHELELVVRTGSGARGGVAVELWYDPGLFDAGTAARLLGHVATLVEDAWRSPERAVARLRLLGDAELERMLVAWNATACDLPSEVCLHEGFEAQVRRAPDAVAVVQGQDRHSYRQVNAAANRLARYLRERGVGPDVRVGVCLDRSVDLLVAVLGVLKAGGAYVPLDPDYPAQRIATMVNGTACAVMISREGLTANLPDTGDDSDTGAGATAEAAGTGVVDGAGRPTRAGAGGDGGRLLLLDRDAALLAAQPDDDLGPTSGPEDLCYIIHTSGSTGEPKPIALRHRGVMNNLADLNTRFQVGPWDAVLALSSPSFDMSVYEFLGLTIAGGRVVIPRAAHAKDPAHWADLVTREHITIWNSAPALLGLLADHVEQAGPRSGVGLRLALLGGDWVPVSLPDRVRAWAAQVRFVVMGGATEASIHSTIFEVDRVDPGWRSIPYGRPMANQRVYILDGLLQPVPPGVAGELYLAGVGLARGYLGRPEQTAERFVDDWSCGPVAGERLYRTGDVARFGADGLVELLGRADFQVKINGLRVELGEIEAVLRAHPLVAQVAVMARQGRLAAYIVPATATTAAPDPGTEVDVETLRAYAATRLPAFMVPAAFVVMERLPLTPNGKLDRGGLPDPQLGGKDAGYRAPRSAVEKTLARVLAQVLEVERVGLDDEFIALGGDSIRAIQLTGRARASGLHITAKQVLQSRTLADLAASVTDTEPGAIGDAAVVAGEATVGSVPLNDTAAGNSRGDDGDLGGDGLADGSGPLVDVSQEDMDYWGQDYPHISDVWPVTPLQAGMLFESMLNDSGHDAYHLQTVYHLSGEVDAARMRAAAQALLKRHPNLRVAFVEDELGDTVQIVVDGVELPWKQLDLGDLAEAARDEAFRRFLAEDEAARFAPGTAPLLRMTLVRLGPGRAALVLTVHHVLVDGWSEHVLGRDLVKLYAADGDAAALAPARPYRDFLAWLSRQDRAASAKAWAEELAGLDGPTTVLPSLTARHATAGGGGIGEVVLPVSAADVQAYGRRSAELGVTLNTLVQGAWAVLVSALTGREDVVFGAVVSGRPGTLPGVDAMVGLFINTIPVRVRCAPGTTVAELLTGLQGRQIALLDHHHHSLGEIQRAAGFDALFDTLVAFQSYLWNREDDAEAGAGGVEVTGVDSIGGNGYPLTLVVEAGRVILQYQRRLLDHGTAERVAGGFRAVLDQMASDPARRLGTLEVPADGR</sequence>
<dbReference type="GO" id="GO:0008610">
    <property type="term" value="P:lipid biosynthetic process"/>
    <property type="evidence" value="ECO:0007669"/>
    <property type="project" value="UniProtKB-ARBA"/>
</dbReference>
<dbReference type="Gene3D" id="3.40.50.980">
    <property type="match status" value="2"/>
</dbReference>
<evidence type="ECO:0000313" key="7">
    <source>
        <dbReference type="Proteomes" id="UP000588112"/>
    </source>
</evidence>
<feature type="region of interest" description="Disordered" evidence="4">
    <location>
        <begin position="780"/>
        <end position="803"/>
    </location>
</feature>
<dbReference type="InterPro" id="IPR001242">
    <property type="entry name" value="Condensation_dom"/>
</dbReference>
<dbReference type="SUPFAM" id="SSF56801">
    <property type="entry name" value="Acetyl-CoA synthetase-like"/>
    <property type="match status" value="1"/>
</dbReference>
<dbReference type="EMBL" id="JACHBR010000001">
    <property type="protein sequence ID" value="MBB5625780.1"/>
    <property type="molecule type" value="Genomic_DNA"/>
</dbReference>
<dbReference type="InterPro" id="IPR045851">
    <property type="entry name" value="AMP-bd_C_sf"/>
</dbReference>
<dbReference type="SUPFAM" id="SSF47336">
    <property type="entry name" value="ACP-like"/>
    <property type="match status" value="1"/>
</dbReference>
<dbReference type="FunFam" id="1.10.1200.10:FF:000005">
    <property type="entry name" value="Nonribosomal peptide synthetase 1"/>
    <property type="match status" value="1"/>
</dbReference>
<reference evidence="6 7" key="1">
    <citation type="submission" date="2020-08" db="EMBL/GenBank/DDBJ databases">
        <title>Sequencing the genomes of 1000 actinobacteria strains.</title>
        <authorList>
            <person name="Klenk H.-P."/>
        </authorList>
    </citation>
    <scope>NUCLEOTIDE SEQUENCE [LARGE SCALE GENOMIC DNA]</scope>
    <source>
        <strain evidence="6 7">DSM 45790</strain>
    </source>
</reference>
<dbReference type="Pfam" id="PF00501">
    <property type="entry name" value="AMP-binding"/>
    <property type="match status" value="1"/>
</dbReference>
<accession>A0A7W9DPW6</accession>
<dbReference type="Pfam" id="PF13193">
    <property type="entry name" value="AMP-binding_C"/>
    <property type="match status" value="1"/>
</dbReference>
<dbReference type="InterPro" id="IPR036736">
    <property type="entry name" value="ACP-like_sf"/>
</dbReference>
<dbReference type="Pfam" id="PF00550">
    <property type="entry name" value="PP-binding"/>
    <property type="match status" value="1"/>
</dbReference>
<dbReference type="InterPro" id="IPR020845">
    <property type="entry name" value="AMP-binding_CS"/>
</dbReference>
<keyword evidence="3" id="KW-0597">Phosphoprotein</keyword>
<dbReference type="PROSITE" id="PS00012">
    <property type="entry name" value="PHOSPHOPANTETHEINE"/>
    <property type="match status" value="1"/>
</dbReference>
<dbReference type="PANTHER" id="PTHR45527:SF1">
    <property type="entry name" value="FATTY ACID SYNTHASE"/>
    <property type="match status" value="1"/>
</dbReference>
<evidence type="ECO:0000256" key="1">
    <source>
        <dbReference type="ARBA" id="ARBA00001957"/>
    </source>
</evidence>
<dbReference type="PROSITE" id="PS00455">
    <property type="entry name" value="AMP_BINDING"/>
    <property type="match status" value="1"/>
</dbReference>
<dbReference type="InterPro" id="IPR009081">
    <property type="entry name" value="PP-bd_ACP"/>
</dbReference>
<dbReference type="NCBIfam" id="TIGR01733">
    <property type="entry name" value="AA-adenyl-dom"/>
    <property type="match status" value="1"/>
</dbReference>
<dbReference type="CDD" id="cd19543">
    <property type="entry name" value="DCL_NRPS"/>
    <property type="match status" value="1"/>
</dbReference>
<dbReference type="Pfam" id="PF00668">
    <property type="entry name" value="Condensation"/>
    <property type="match status" value="1"/>
</dbReference>
<dbReference type="GO" id="GO:0005737">
    <property type="term" value="C:cytoplasm"/>
    <property type="evidence" value="ECO:0007669"/>
    <property type="project" value="TreeGrafter"/>
</dbReference>
<protein>
    <submittedName>
        <fullName evidence="6">Amino acid adenylation domain-containing protein</fullName>
    </submittedName>
</protein>
<keyword evidence="7" id="KW-1185">Reference proteome</keyword>
<organism evidence="6 7">
    <name type="scientific">Sphaerisporangium krabiense</name>
    <dbReference type="NCBI Taxonomy" id="763782"/>
    <lineage>
        <taxon>Bacteria</taxon>
        <taxon>Bacillati</taxon>
        <taxon>Actinomycetota</taxon>
        <taxon>Actinomycetes</taxon>
        <taxon>Streptosporangiales</taxon>
        <taxon>Streptosporangiaceae</taxon>
        <taxon>Sphaerisporangium</taxon>
    </lineage>
</organism>
<name>A0A7W9DPW6_9ACTN</name>
<dbReference type="PROSITE" id="PS50075">
    <property type="entry name" value="CARRIER"/>
    <property type="match status" value="1"/>
</dbReference>
<evidence type="ECO:0000256" key="2">
    <source>
        <dbReference type="ARBA" id="ARBA00022450"/>
    </source>
</evidence>
<dbReference type="Gene3D" id="2.30.38.10">
    <property type="entry name" value="Luciferase, Domain 3"/>
    <property type="match status" value="1"/>
</dbReference>
<dbReference type="InterPro" id="IPR023213">
    <property type="entry name" value="CAT-like_dom_sf"/>
</dbReference>
<evidence type="ECO:0000256" key="4">
    <source>
        <dbReference type="SAM" id="MobiDB-lite"/>
    </source>
</evidence>
<dbReference type="Gene3D" id="1.10.1200.10">
    <property type="entry name" value="ACP-like"/>
    <property type="match status" value="1"/>
</dbReference>
<dbReference type="Gene3D" id="3.30.559.30">
    <property type="entry name" value="Nonribosomal peptide synthetase, condensation domain"/>
    <property type="match status" value="2"/>
</dbReference>
<gene>
    <name evidence="6" type="ORF">BJ981_001479</name>
</gene>
<dbReference type="GO" id="GO:0003824">
    <property type="term" value="F:catalytic activity"/>
    <property type="evidence" value="ECO:0007669"/>
    <property type="project" value="InterPro"/>
</dbReference>
<dbReference type="InterPro" id="IPR025110">
    <property type="entry name" value="AMP-bd_C"/>
</dbReference>
<dbReference type="Gene3D" id="3.30.559.10">
    <property type="entry name" value="Chloramphenicol acetyltransferase-like domain"/>
    <property type="match status" value="1"/>
</dbReference>
<dbReference type="GO" id="GO:0031177">
    <property type="term" value="F:phosphopantetheine binding"/>
    <property type="evidence" value="ECO:0007669"/>
    <property type="project" value="TreeGrafter"/>
</dbReference>
<dbReference type="InterPro" id="IPR006162">
    <property type="entry name" value="Ppantetheine_attach_site"/>
</dbReference>
<proteinExistence type="predicted"/>
<comment type="cofactor">
    <cofactor evidence="1">
        <name>pantetheine 4'-phosphate</name>
        <dbReference type="ChEBI" id="CHEBI:47942"/>
    </cofactor>
</comment>
<feature type="domain" description="Carrier" evidence="5">
    <location>
        <begin position="686"/>
        <end position="760"/>
    </location>
</feature>
<dbReference type="Proteomes" id="UP000588112">
    <property type="component" value="Unassembled WGS sequence"/>
</dbReference>
<dbReference type="GO" id="GO:0044550">
    <property type="term" value="P:secondary metabolite biosynthetic process"/>
    <property type="evidence" value="ECO:0007669"/>
    <property type="project" value="TreeGrafter"/>
</dbReference>
<dbReference type="RefSeq" id="WP_184609219.1">
    <property type="nucleotide sequence ID" value="NZ_JACHBR010000001.1"/>
</dbReference>
<keyword evidence="2" id="KW-0596">Phosphopantetheine</keyword>